<organism evidence="1 2">
    <name type="scientific">Pterulicium gracile</name>
    <dbReference type="NCBI Taxonomy" id="1884261"/>
    <lineage>
        <taxon>Eukaryota</taxon>
        <taxon>Fungi</taxon>
        <taxon>Dikarya</taxon>
        <taxon>Basidiomycota</taxon>
        <taxon>Agaricomycotina</taxon>
        <taxon>Agaricomycetes</taxon>
        <taxon>Agaricomycetidae</taxon>
        <taxon>Agaricales</taxon>
        <taxon>Pleurotineae</taxon>
        <taxon>Pterulaceae</taxon>
        <taxon>Pterulicium</taxon>
    </lineage>
</organism>
<dbReference type="EMBL" id="ML178819">
    <property type="protein sequence ID" value="TFL03759.1"/>
    <property type="molecule type" value="Genomic_DNA"/>
</dbReference>
<dbReference type="Proteomes" id="UP000305067">
    <property type="component" value="Unassembled WGS sequence"/>
</dbReference>
<keyword evidence="2" id="KW-1185">Reference proteome</keyword>
<reference evidence="1 2" key="1">
    <citation type="journal article" date="2019" name="Nat. Ecol. Evol.">
        <title>Megaphylogeny resolves global patterns of mushroom evolution.</title>
        <authorList>
            <person name="Varga T."/>
            <person name="Krizsan K."/>
            <person name="Foldi C."/>
            <person name="Dima B."/>
            <person name="Sanchez-Garcia M."/>
            <person name="Sanchez-Ramirez S."/>
            <person name="Szollosi G.J."/>
            <person name="Szarkandi J.G."/>
            <person name="Papp V."/>
            <person name="Albert L."/>
            <person name="Andreopoulos W."/>
            <person name="Angelini C."/>
            <person name="Antonin V."/>
            <person name="Barry K.W."/>
            <person name="Bougher N.L."/>
            <person name="Buchanan P."/>
            <person name="Buyck B."/>
            <person name="Bense V."/>
            <person name="Catcheside P."/>
            <person name="Chovatia M."/>
            <person name="Cooper J."/>
            <person name="Damon W."/>
            <person name="Desjardin D."/>
            <person name="Finy P."/>
            <person name="Geml J."/>
            <person name="Haridas S."/>
            <person name="Hughes K."/>
            <person name="Justo A."/>
            <person name="Karasinski D."/>
            <person name="Kautmanova I."/>
            <person name="Kiss B."/>
            <person name="Kocsube S."/>
            <person name="Kotiranta H."/>
            <person name="LaButti K.M."/>
            <person name="Lechner B.E."/>
            <person name="Liimatainen K."/>
            <person name="Lipzen A."/>
            <person name="Lukacs Z."/>
            <person name="Mihaltcheva S."/>
            <person name="Morgado L.N."/>
            <person name="Niskanen T."/>
            <person name="Noordeloos M.E."/>
            <person name="Ohm R.A."/>
            <person name="Ortiz-Santana B."/>
            <person name="Ovrebo C."/>
            <person name="Racz N."/>
            <person name="Riley R."/>
            <person name="Savchenko A."/>
            <person name="Shiryaev A."/>
            <person name="Soop K."/>
            <person name="Spirin V."/>
            <person name="Szebenyi C."/>
            <person name="Tomsovsky M."/>
            <person name="Tulloss R.E."/>
            <person name="Uehling J."/>
            <person name="Grigoriev I.V."/>
            <person name="Vagvolgyi C."/>
            <person name="Papp T."/>
            <person name="Martin F.M."/>
            <person name="Miettinen O."/>
            <person name="Hibbett D.S."/>
            <person name="Nagy L.G."/>
        </authorList>
    </citation>
    <scope>NUCLEOTIDE SEQUENCE [LARGE SCALE GENOMIC DNA]</scope>
    <source>
        <strain evidence="1 2">CBS 309.79</strain>
    </source>
</reference>
<dbReference type="OrthoDB" id="3182677at2759"/>
<dbReference type="AlphaFoldDB" id="A0A5C3QTY6"/>
<protein>
    <submittedName>
        <fullName evidence="1">Uncharacterized protein</fullName>
    </submittedName>
</protein>
<accession>A0A5C3QTY6</accession>
<gene>
    <name evidence="1" type="ORF">BDV98DRAFT_602285</name>
</gene>
<evidence type="ECO:0000313" key="2">
    <source>
        <dbReference type="Proteomes" id="UP000305067"/>
    </source>
</evidence>
<sequence>MDEPEIRAEMDKFDGGSFDEDEWPPLKGTVANEVFHPLIASFFNSITKGLELVYDRVMKEQLRRLGLSGSDSRRWFPNGLKLQMYKPSPADDLNGGPPLAPDSFVTKDGSPLAAEASGAQNSFVTKDGSPLAAEASGAQILPIQIGVIKPTWTEITDELLTYMHPLRAAFPACIFRIGYAFCPPRPSSKSGQDSEVSSQAGGDFRVIVHHASGITATEGLDIRKKGDRVGLQRMLFAILCWQDAEDAEFAEFMSVDGKEIDLPKIGKWREDEVFYQRHGVGGLGKGTRVIKVVRNTGV</sequence>
<proteinExistence type="predicted"/>
<evidence type="ECO:0000313" key="1">
    <source>
        <dbReference type="EMBL" id="TFL03759.1"/>
    </source>
</evidence>
<name>A0A5C3QTY6_9AGAR</name>